<dbReference type="GO" id="GO:0052621">
    <property type="term" value="F:diguanylate cyclase activity"/>
    <property type="evidence" value="ECO:0007669"/>
    <property type="project" value="UniProtKB-EC"/>
</dbReference>
<feature type="non-terminal residue" evidence="4">
    <location>
        <position position="132"/>
    </location>
</feature>
<comment type="caution">
    <text evidence="4">The sequence shown here is derived from an EMBL/GenBank/DDBJ whole genome shotgun (WGS) entry which is preliminary data.</text>
</comment>
<dbReference type="GO" id="GO:0043709">
    <property type="term" value="P:cell adhesion involved in single-species biofilm formation"/>
    <property type="evidence" value="ECO:0007669"/>
    <property type="project" value="TreeGrafter"/>
</dbReference>
<gene>
    <name evidence="4" type="ORF">RJJ65_38500</name>
</gene>
<evidence type="ECO:0000259" key="3">
    <source>
        <dbReference type="PROSITE" id="PS50887"/>
    </source>
</evidence>
<evidence type="ECO:0000256" key="1">
    <source>
        <dbReference type="ARBA" id="ARBA00012528"/>
    </source>
</evidence>
<dbReference type="InterPro" id="IPR043128">
    <property type="entry name" value="Rev_trsase/Diguanyl_cyclase"/>
</dbReference>
<dbReference type="GO" id="GO:1902201">
    <property type="term" value="P:negative regulation of bacterial-type flagellum-dependent cell motility"/>
    <property type="evidence" value="ECO:0007669"/>
    <property type="project" value="TreeGrafter"/>
</dbReference>
<dbReference type="InterPro" id="IPR029787">
    <property type="entry name" value="Nucleotide_cyclase"/>
</dbReference>
<comment type="catalytic activity">
    <reaction evidence="2">
        <text>2 GTP = 3',3'-c-di-GMP + 2 diphosphate</text>
        <dbReference type="Rhea" id="RHEA:24898"/>
        <dbReference type="ChEBI" id="CHEBI:33019"/>
        <dbReference type="ChEBI" id="CHEBI:37565"/>
        <dbReference type="ChEBI" id="CHEBI:58805"/>
        <dbReference type="EC" id="2.7.7.65"/>
    </reaction>
</comment>
<organism evidence="4 5">
    <name type="scientific">Rhizobium hidalgonense</name>
    <dbReference type="NCBI Taxonomy" id="1538159"/>
    <lineage>
        <taxon>Bacteria</taxon>
        <taxon>Pseudomonadati</taxon>
        <taxon>Pseudomonadota</taxon>
        <taxon>Alphaproteobacteria</taxon>
        <taxon>Hyphomicrobiales</taxon>
        <taxon>Rhizobiaceae</taxon>
        <taxon>Rhizobium/Agrobacterium group</taxon>
        <taxon>Rhizobium</taxon>
    </lineage>
</organism>
<dbReference type="PANTHER" id="PTHR45138">
    <property type="entry name" value="REGULATORY COMPONENTS OF SENSORY TRANSDUCTION SYSTEM"/>
    <property type="match status" value="1"/>
</dbReference>
<dbReference type="GO" id="GO:0005886">
    <property type="term" value="C:plasma membrane"/>
    <property type="evidence" value="ECO:0007669"/>
    <property type="project" value="TreeGrafter"/>
</dbReference>
<dbReference type="PANTHER" id="PTHR45138:SF9">
    <property type="entry name" value="DIGUANYLATE CYCLASE DGCM-RELATED"/>
    <property type="match status" value="1"/>
</dbReference>
<dbReference type="EC" id="2.7.7.65" evidence="1"/>
<keyword evidence="4" id="KW-0548">Nucleotidyltransferase</keyword>
<name>A0AAJ2H628_9HYPH</name>
<dbReference type="Proteomes" id="UP001268610">
    <property type="component" value="Unassembled WGS sequence"/>
</dbReference>
<protein>
    <recommendedName>
        <fullName evidence="1">diguanylate cyclase</fullName>
        <ecNumber evidence="1">2.7.7.65</ecNumber>
    </recommendedName>
</protein>
<dbReference type="CDD" id="cd01949">
    <property type="entry name" value="GGDEF"/>
    <property type="match status" value="1"/>
</dbReference>
<dbReference type="Pfam" id="PF00990">
    <property type="entry name" value="GGDEF"/>
    <property type="match status" value="1"/>
</dbReference>
<evidence type="ECO:0000313" key="4">
    <source>
        <dbReference type="EMBL" id="MDR9778436.1"/>
    </source>
</evidence>
<dbReference type="Gene3D" id="3.30.70.270">
    <property type="match status" value="1"/>
</dbReference>
<dbReference type="EMBL" id="JAVLSF010000814">
    <property type="protein sequence ID" value="MDR9778436.1"/>
    <property type="molecule type" value="Genomic_DNA"/>
</dbReference>
<accession>A0AAJ2H628</accession>
<feature type="domain" description="GGDEF" evidence="3">
    <location>
        <begin position="5"/>
        <end position="132"/>
    </location>
</feature>
<dbReference type="InterPro" id="IPR000160">
    <property type="entry name" value="GGDEF_dom"/>
</dbReference>
<keyword evidence="4" id="KW-0808">Transferase</keyword>
<dbReference type="SMART" id="SM00267">
    <property type="entry name" value="GGDEF"/>
    <property type="match status" value="1"/>
</dbReference>
<sequence>MRSGEHLSLVFIDIDCFKNYNDSYGHLKGDDVLVAVSTVFKQHMRRTSDMATRYGGEEFILLLPNTPTSGAQVVANNIMKAVDALNIEHNASIVKPYLTLSIGVATWAGETDITETQLIAQADRAVYQAKAD</sequence>
<proteinExistence type="predicted"/>
<dbReference type="AlphaFoldDB" id="A0AAJ2H628"/>
<reference evidence="4" key="1">
    <citation type="submission" date="2023-04" db="EMBL/GenBank/DDBJ databases">
        <title>Genomic characterization of faba bean (Vicia faba) microsymbionts in Mexican soils.</title>
        <authorList>
            <person name="Rivera Orduna F.N."/>
            <person name="Guevara-Luna J."/>
            <person name="Yan J."/>
            <person name="Arroyo-Herrera I."/>
            <person name="Li Y."/>
            <person name="Vasquez-Murrieta M.S."/>
            <person name="Wang E.T."/>
        </authorList>
    </citation>
    <scope>NUCLEOTIDE SEQUENCE</scope>
    <source>
        <strain evidence="4">CH26</strain>
    </source>
</reference>
<evidence type="ECO:0000313" key="5">
    <source>
        <dbReference type="Proteomes" id="UP001268610"/>
    </source>
</evidence>
<dbReference type="RefSeq" id="WP_310866494.1">
    <property type="nucleotide sequence ID" value="NZ_JAVLSF010000814.1"/>
</dbReference>
<evidence type="ECO:0000256" key="2">
    <source>
        <dbReference type="ARBA" id="ARBA00034247"/>
    </source>
</evidence>
<dbReference type="InterPro" id="IPR050469">
    <property type="entry name" value="Diguanylate_Cyclase"/>
</dbReference>
<dbReference type="PROSITE" id="PS50887">
    <property type="entry name" value="GGDEF"/>
    <property type="match status" value="1"/>
</dbReference>
<dbReference type="SUPFAM" id="SSF55073">
    <property type="entry name" value="Nucleotide cyclase"/>
    <property type="match status" value="1"/>
</dbReference>
<dbReference type="NCBIfam" id="TIGR00254">
    <property type="entry name" value="GGDEF"/>
    <property type="match status" value="1"/>
</dbReference>